<dbReference type="Proteomes" id="UP000654279">
    <property type="component" value="Unassembled WGS sequence"/>
</dbReference>
<comment type="caution">
    <text evidence="2">The sequence shown here is derived from an EMBL/GenBank/DDBJ whole genome shotgun (WGS) entry which is preliminary data.</text>
</comment>
<feature type="transmembrane region" description="Helical" evidence="1">
    <location>
        <begin position="110"/>
        <end position="130"/>
    </location>
</feature>
<dbReference type="AlphaFoldDB" id="A0A926CXJ5"/>
<dbReference type="NCBIfam" id="TIGR01906">
    <property type="entry name" value="integ_TIGR01906"/>
    <property type="match status" value="1"/>
</dbReference>
<sequence length="236" mass="26077">METLKKIGPALLGCVFALSWLLIVLLTSVEWTAFDRNFYADQYQKGGQAASIGISEEALMEVTDGLLEYLRGEREALDMQAEIMGEVRPVFNERERAHMVDVQVLFVNGFRLRGIALAVAAGSLAALIALRRKKAIPILGRCCFWATVALGALLAALGIALAIDFNGVFTQFHLLFFNNDLWILDPRTDILIQMVPQAFFVATATRIVITLAIGLVVTAALGFWAMRAKVFRKEVK</sequence>
<gene>
    <name evidence="2" type="ORF">H8699_00050</name>
</gene>
<keyword evidence="1" id="KW-0812">Transmembrane</keyword>
<keyword evidence="1" id="KW-1133">Transmembrane helix</keyword>
<name>A0A926CXJ5_9FIRM</name>
<organism evidence="2 3">
    <name type="scientific">Luoshenia tenuis</name>
    <dbReference type="NCBI Taxonomy" id="2763654"/>
    <lineage>
        <taxon>Bacteria</taxon>
        <taxon>Bacillati</taxon>
        <taxon>Bacillota</taxon>
        <taxon>Clostridia</taxon>
        <taxon>Christensenellales</taxon>
        <taxon>Christensenellaceae</taxon>
        <taxon>Luoshenia</taxon>
    </lineage>
</organism>
<feature type="transmembrane region" description="Helical" evidence="1">
    <location>
        <begin position="198"/>
        <end position="226"/>
    </location>
</feature>
<dbReference type="RefSeq" id="WP_249283925.1">
    <property type="nucleotide sequence ID" value="NZ_JACRSO010000001.1"/>
</dbReference>
<evidence type="ECO:0000313" key="3">
    <source>
        <dbReference type="Proteomes" id="UP000654279"/>
    </source>
</evidence>
<dbReference type="Pfam" id="PF07314">
    <property type="entry name" value="Lit"/>
    <property type="match status" value="1"/>
</dbReference>
<dbReference type="EMBL" id="JACRSO010000001">
    <property type="protein sequence ID" value="MBC8527827.1"/>
    <property type="molecule type" value="Genomic_DNA"/>
</dbReference>
<reference evidence="2" key="1">
    <citation type="submission" date="2020-08" db="EMBL/GenBank/DDBJ databases">
        <title>Genome public.</title>
        <authorList>
            <person name="Liu C."/>
            <person name="Sun Q."/>
        </authorList>
    </citation>
    <scope>NUCLEOTIDE SEQUENCE</scope>
    <source>
        <strain evidence="2">NSJ-44</strain>
    </source>
</reference>
<proteinExistence type="predicted"/>
<dbReference type="InterPro" id="IPR010178">
    <property type="entry name" value="Lit"/>
</dbReference>
<evidence type="ECO:0000256" key="1">
    <source>
        <dbReference type="SAM" id="Phobius"/>
    </source>
</evidence>
<accession>A0A926CXJ5</accession>
<keyword evidence="3" id="KW-1185">Reference proteome</keyword>
<protein>
    <submittedName>
        <fullName evidence="2">TIGR01906 family membrane protein</fullName>
    </submittedName>
</protein>
<evidence type="ECO:0000313" key="2">
    <source>
        <dbReference type="EMBL" id="MBC8527827.1"/>
    </source>
</evidence>
<keyword evidence="1" id="KW-0472">Membrane</keyword>
<feature type="transmembrane region" description="Helical" evidence="1">
    <location>
        <begin position="142"/>
        <end position="163"/>
    </location>
</feature>
<feature type="transmembrane region" description="Helical" evidence="1">
    <location>
        <begin position="7"/>
        <end position="29"/>
    </location>
</feature>